<dbReference type="OMA" id="CTAEICR"/>
<dbReference type="Pfam" id="PF01549">
    <property type="entry name" value="ShK"/>
    <property type="match status" value="5"/>
</dbReference>
<sequence>MSRKAVELQGLIELEVSLSAFFYFKDLLCRLSVKQLYDLLINSFNKMSPFILLALLINAPANCRPDNGISRSRDASSACYDKDPDCSSDICKNYPYTAKERCPKFCGLCSDTVSGSSARPSSQFLPSSSQRQSLALTSGAVEKERKSLTSCTDKDSDCTAEICRNYPFTARERCAKTCGRCSDDVAIGSGSTTAAHRSTAFGVEKFKGGSASSSLSPRIGNALISGSLCFDRKFDCSREICRDFPFTARQECAKTCGFCSVDTSISSSSSNATLRVMSPSVEIGGSSGGTSSHRTAKQDSYEANHNIPAYPRLSRGEELECVDVNIDCTQQTCKDYPFTARERCAKTCGFCRKGSVVEERHSSLPAAQGNKATAITKECKDEDSQCSERSCLEHPYKASRKCAKTCGFCGEKSSYGSVIELESPIAASSDEGSVIALDSDGNDGSSTRSTMTSERRLTSGSGDTMSMQKPKHSSIRGRTDPIRSSSSASTAHIQQPTNKQYLGTQRYPGRTGPCTDANQLCEKADCYKYPNFSQKYCEKTCNYC</sequence>
<dbReference type="OrthoDB" id="5864476at2759"/>
<organism evidence="4 5">
    <name type="scientific">Litomosoides sigmodontis</name>
    <name type="common">Filarial nematode worm</name>
    <dbReference type="NCBI Taxonomy" id="42156"/>
    <lineage>
        <taxon>Eukaryota</taxon>
        <taxon>Metazoa</taxon>
        <taxon>Ecdysozoa</taxon>
        <taxon>Nematoda</taxon>
        <taxon>Chromadorea</taxon>
        <taxon>Rhabditida</taxon>
        <taxon>Spirurina</taxon>
        <taxon>Spiruromorpha</taxon>
        <taxon>Filarioidea</taxon>
        <taxon>Onchocercidae</taxon>
        <taxon>Litomosoides</taxon>
    </lineage>
</organism>
<feature type="region of interest" description="Disordered" evidence="2">
    <location>
        <begin position="282"/>
        <end position="305"/>
    </location>
</feature>
<feature type="domain" description="ShKT" evidence="3">
    <location>
        <begin position="321"/>
        <end position="351"/>
    </location>
</feature>
<dbReference type="EMBL" id="UYRX01000244">
    <property type="protein sequence ID" value="VDK78364.1"/>
    <property type="molecule type" value="Genomic_DNA"/>
</dbReference>
<dbReference type="InterPro" id="IPR003582">
    <property type="entry name" value="ShKT_dom"/>
</dbReference>
<gene>
    <name evidence="4" type="ORF">NLS_LOCUS4059</name>
</gene>
<accession>A0A3P6UJJ2</accession>
<evidence type="ECO:0000256" key="1">
    <source>
        <dbReference type="PROSITE-ProRule" id="PRU01005"/>
    </source>
</evidence>
<feature type="domain" description="ShKT" evidence="3">
    <location>
        <begin position="379"/>
        <end position="409"/>
    </location>
</feature>
<evidence type="ECO:0000313" key="4">
    <source>
        <dbReference type="EMBL" id="VDK78364.1"/>
    </source>
</evidence>
<name>A0A3P6UJJ2_LITSI</name>
<reference evidence="4 5" key="1">
    <citation type="submission" date="2018-08" db="EMBL/GenBank/DDBJ databases">
        <authorList>
            <person name="Laetsch R D."/>
            <person name="Stevens L."/>
            <person name="Kumar S."/>
            <person name="Blaxter L. M."/>
        </authorList>
    </citation>
    <scope>NUCLEOTIDE SEQUENCE [LARGE SCALE GENOMIC DNA]</scope>
</reference>
<protein>
    <recommendedName>
        <fullName evidence="3">ShKT domain-containing protein</fullName>
    </recommendedName>
</protein>
<feature type="domain" description="ShKT" evidence="3">
    <location>
        <begin position="229"/>
        <end position="259"/>
    </location>
</feature>
<comment type="caution">
    <text evidence="1">Lacks conserved residue(s) required for the propagation of feature annotation.</text>
</comment>
<feature type="domain" description="ShKT" evidence="3">
    <location>
        <begin position="79"/>
        <end position="109"/>
    </location>
</feature>
<feature type="region of interest" description="Disordered" evidence="2">
    <location>
        <begin position="434"/>
        <end position="506"/>
    </location>
</feature>
<dbReference type="AlphaFoldDB" id="A0A3P6UJJ2"/>
<evidence type="ECO:0000256" key="2">
    <source>
        <dbReference type="SAM" id="MobiDB-lite"/>
    </source>
</evidence>
<dbReference type="PROSITE" id="PS51670">
    <property type="entry name" value="SHKT"/>
    <property type="match status" value="5"/>
</dbReference>
<evidence type="ECO:0000313" key="5">
    <source>
        <dbReference type="Proteomes" id="UP000277928"/>
    </source>
</evidence>
<keyword evidence="5" id="KW-1185">Reference proteome</keyword>
<dbReference type="Proteomes" id="UP000277928">
    <property type="component" value="Unassembled WGS sequence"/>
</dbReference>
<feature type="domain" description="ShKT" evidence="3">
    <location>
        <begin position="151"/>
        <end position="181"/>
    </location>
</feature>
<dbReference type="SMART" id="SM00254">
    <property type="entry name" value="ShKT"/>
    <property type="match status" value="6"/>
</dbReference>
<dbReference type="PANTHER" id="PTHR21724">
    <property type="entry name" value="SHKT DOMAIN-CONTAINING PROTEIN"/>
    <property type="match status" value="1"/>
</dbReference>
<proteinExistence type="predicted"/>
<evidence type="ECO:0000259" key="3">
    <source>
        <dbReference type="PROSITE" id="PS51670"/>
    </source>
</evidence>
<dbReference type="PANTHER" id="PTHR21724:SF106">
    <property type="entry name" value="SHKT DOMAIN-CONTAINING PROTEIN"/>
    <property type="match status" value="1"/>
</dbReference>
<feature type="compositionally biased region" description="Polar residues" evidence="2">
    <location>
        <begin position="482"/>
        <end position="503"/>
    </location>
</feature>